<evidence type="ECO:0000313" key="3">
    <source>
        <dbReference type="Proteomes" id="UP001500443"/>
    </source>
</evidence>
<accession>A0ABP5JYH0</accession>
<name>A0ABP5JYH0_9ACTN</name>
<evidence type="ECO:0000256" key="1">
    <source>
        <dbReference type="SAM" id="MobiDB-lite"/>
    </source>
</evidence>
<sequence length="80" mass="7811">MVAGPEQLGAGDAEARDPAAVAGVHRQFGVAGGKTCGHAPSLADLRARAAGRGSPGGGRAVERGGWRSVSVPRAAVPRGG</sequence>
<comment type="caution">
    <text evidence="2">The sequence shown here is derived from an EMBL/GenBank/DDBJ whole genome shotgun (WGS) entry which is preliminary data.</text>
</comment>
<dbReference type="Proteomes" id="UP001500443">
    <property type="component" value="Unassembled WGS sequence"/>
</dbReference>
<reference evidence="3" key="1">
    <citation type="journal article" date="2019" name="Int. J. Syst. Evol. Microbiol.">
        <title>The Global Catalogue of Microorganisms (GCM) 10K type strain sequencing project: providing services to taxonomists for standard genome sequencing and annotation.</title>
        <authorList>
            <consortium name="The Broad Institute Genomics Platform"/>
            <consortium name="The Broad Institute Genome Sequencing Center for Infectious Disease"/>
            <person name="Wu L."/>
            <person name="Ma J."/>
        </authorList>
    </citation>
    <scope>NUCLEOTIDE SEQUENCE [LARGE SCALE GENOMIC DNA]</scope>
    <source>
        <strain evidence="3">JCM 15481</strain>
    </source>
</reference>
<feature type="region of interest" description="Disordered" evidence="1">
    <location>
        <begin position="47"/>
        <end position="80"/>
    </location>
</feature>
<protein>
    <submittedName>
        <fullName evidence="2">Uncharacterized protein</fullName>
    </submittedName>
</protein>
<keyword evidence="3" id="KW-1185">Reference proteome</keyword>
<proteinExistence type="predicted"/>
<gene>
    <name evidence="2" type="ORF">GCM10009802_26050</name>
</gene>
<dbReference type="EMBL" id="BAAAPF010000065">
    <property type="protein sequence ID" value="GAA2122221.1"/>
    <property type="molecule type" value="Genomic_DNA"/>
</dbReference>
<organism evidence="2 3">
    <name type="scientific">Streptomyces synnematoformans</name>
    <dbReference type="NCBI Taxonomy" id="415721"/>
    <lineage>
        <taxon>Bacteria</taxon>
        <taxon>Bacillati</taxon>
        <taxon>Actinomycetota</taxon>
        <taxon>Actinomycetes</taxon>
        <taxon>Kitasatosporales</taxon>
        <taxon>Streptomycetaceae</taxon>
        <taxon>Streptomyces</taxon>
    </lineage>
</organism>
<evidence type="ECO:0000313" key="2">
    <source>
        <dbReference type="EMBL" id="GAA2122221.1"/>
    </source>
</evidence>